<name>A0A0G4FTE9_9ALVE</name>
<gene>
    <name evidence="1" type="ORF">Cvel_18538</name>
</gene>
<sequence>MPQLSQGAAAIAEAGTEGTRLLVSSLDFEIEELQKV</sequence>
<reference evidence="1" key="1">
    <citation type="submission" date="2014-11" db="EMBL/GenBank/DDBJ databases">
        <authorList>
            <person name="Otto D Thomas"/>
            <person name="Naeem Raeece"/>
        </authorList>
    </citation>
    <scope>NUCLEOTIDE SEQUENCE</scope>
</reference>
<organism evidence="1">
    <name type="scientific">Chromera velia CCMP2878</name>
    <dbReference type="NCBI Taxonomy" id="1169474"/>
    <lineage>
        <taxon>Eukaryota</taxon>
        <taxon>Sar</taxon>
        <taxon>Alveolata</taxon>
        <taxon>Colpodellida</taxon>
        <taxon>Chromeraceae</taxon>
        <taxon>Chromera</taxon>
    </lineage>
</organism>
<dbReference type="AlphaFoldDB" id="A0A0G4FTE9"/>
<protein>
    <submittedName>
        <fullName evidence="1">Uncharacterized protein</fullName>
    </submittedName>
</protein>
<feature type="non-terminal residue" evidence="1">
    <location>
        <position position="36"/>
    </location>
</feature>
<accession>A0A0G4FTE9</accession>
<proteinExistence type="predicted"/>
<evidence type="ECO:0000313" key="1">
    <source>
        <dbReference type="EMBL" id="CEM17633.1"/>
    </source>
</evidence>
<dbReference type="EMBL" id="CDMZ01000599">
    <property type="protein sequence ID" value="CEM17633.1"/>
    <property type="molecule type" value="Genomic_DNA"/>
</dbReference>